<dbReference type="AlphaFoldDB" id="A0A2P5B0Y2"/>
<proteinExistence type="predicted"/>
<feature type="region of interest" description="Disordered" evidence="1">
    <location>
        <begin position="127"/>
        <end position="156"/>
    </location>
</feature>
<gene>
    <name evidence="2" type="ORF">PanWU01x14_281690</name>
</gene>
<name>A0A2P5B0Y2_PARAD</name>
<organism evidence="2 3">
    <name type="scientific">Parasponia andersonii</name>
    <name type="common">Sponia andersonii</name>
    <dbReference type="NCBI Taxonomy" id="3476"/>
    <lineage>
        <taxon>Eukaryota</taxon>
        <taxon>Viridiplantae</taxon>
        <taxon>Streptophyta</taxon>
        <taxon>Embryophyta</taxon>
        <taxon>Tracheophyta</taxon>
        <taxon>Spermatophyta</taxon>
        <taxon>Magnoliopsida</taxon>
        <taxon>eudicotyledons</taxon>
        <taxon>Gunneridae</taxon>
        <taxon>Pentapetalae</taxon>
        <taxon>rosids</taxon>
        <taxon>fabids</taxon>
        <taxon>Rosales</taxon>
        <taxon>Cannabaceae</taxon>
        <taxon>Parasponia</taxon>
    </lineage>
</organism>
<dbReference type="InterPro" id="IPR025322">
    <property type="entry name" value="PADRE_dom"/>
</dbReference>
<dbReference type="OrthoDB" id="1688863at2759"/>
<keyword evidence="3" id="KW-1185">Reference proteome</keyword>
<dbReference type="EMBL" id="JXTB01000392">
    <property type="protein sequence ID" value="PON42411.1"/>
    <property type="molecule type" value="Genomic_DNA"/>
</dbReference>
<feature type="compositionally biased region" description="Basic and acidic residues" evidence="1">
    <location>
        <begin position="134"/>
        <end position="147"/>
    </location>
</feature>
<comment type="caution">
    <text evidence="2">The sequence shown here is derived from an EMBL/GenBank/DDBJ whole genome shotgun (WGS) entry which is preliminary data.</text>
</comment>
<dbReference type="Pfam" id="PF14009">
    <property type="entry name" value="PADRE"/>
    <property type="match status" value="1"/>
</dbReference>
<protein>
    <submittedName>
        <fullName evidence="2">Uncharacterized protein</fullName>
    </submittedName>
</protein>
<reference evidence="3" key="1">
    <citation type="submission" date="2016-06" db="EMBL/GenBank/DDBJ databases">
        <title>Parallel loss of symbiosis genes in relatives of nitrogen-fixing non-legume Parasponia.</title>
        <authorList>
            <person name="Van Velzen R."/>
            <person name="Holmer R."/>
            <person name="Bu F."/>
            <person name="Rutten L."/>
            <person name="Van Zeijl A."/>
            <person name="Liu W."/>
            <person name="Santuari L."/>
            <person name="Cao Q."/>
            <person name="Sharma T."/>
            <person name="Shen D."/>
            <person name="Roswanjaya Y."/>
            <person name="Wardhani T."/>
            <person name="Kalhor M.S."/>
            <person name="Jansen J."/>
            <person name="Van den Hoogen J."/>
            <person name="Gungor B."/>
            <person name="Hartog M."/>
            <person name="Hontelez J."/>
            <person name="Verver J."/>
            <person name="Yang W.-C."/>
            <person name="Schijlen E."/>
            <person name="Repin R."/>
            <person name="Schilthuizen M."/>
            <person name="Schranz E."/>
            <person name="Heidstra R."/>
            <person name="Miyata K."/>
            <person name="Fedorova E."/>
            <person name="Kohlen W."/>
            <person name="Bisseling T."/>
            <person name="Smit S."/>
            <person name="Geurts R."/>
        </authorList>
    </citation>
    <scope>NUCLEOTIDE SEQUENCE [LARGE SCALE GENOMIC DNA]</scope>
    <source>
        <strain evidence="3">cv. WU1-14</strain>
    </source>
</reference>
<evidence type="ECO:0000256" key="1">
    <source>
        <dbReference type="SAM" id="MobiDB-lite"/>
    </source>
</evidence>
<dbReference type="Proteomes" id="UP000237105">
    <property type="component" value="Unassembled WGS sequence"/>
</dbReference>
<feature type="region of interest" description="Disordered" evidence="1">
    <location>
        <begin position="78"/>
        <end position="98"/>
    </location>
</feature>
<evidence type="ECO:0000313" key="2">
    <source>
        <dbReference type="EMBL" id="PON42411.1"/>
    </source>
</evidence>
<dbReference type="PANTHER" id="PTHR33148">
    <property type="entry name" value="PLASTID MOVEMENT IMPAIRED PROTEIN-RELATED"/>
    <property type="match status" value="1"/>
</dbReference>
<sequence>MGNCLVLQEKVIKVMKPDGKVLEYRSPIKVLEVLSEFSGHTLSETAAVNQHLRPETRLLGGRLYHLVPLPLQPQGAVKKKKKVRFSEPETEADQQQQEPISKVVRIKLVISKQELQELLKTGGVSAGDMVSKLHTKETKDGSDRFDHDDGDDQQVGCWKPALESIPEIN</sequence>
<dbReference type="STRING" id="3476.A0A2P5B0Y2"/>
<evidence type="ECO:0000313" key="3">
    <source>
        <dbReference type="Proteomes" id="UP000237105"/>
    </source>
</evidence>
<accession>A0A2P5B0Y2</accession>
<dbReference type="PANTHER" id="PTHR33148:SF46">
    <property type="entry name" value="EMB|CAB85509.1"/>
    <property type="match status" value="1"/>
</dbReference>